<feature type="non-terminal residue" evidence="1">
    <location>
        <position position="1"/>
    </location>
</feature>
<dbReference type="OrthoDB" id="6133707at2759"/>
<dbReference type="Proteomes" id="UP000271974">
    <property type="component" value="Unassembled WGS sequence"/>
</dbReference>
<dbReference type="InterPro" id="IPR016181">
    <property type="entry name" value="Acyl_CoA_acyltransferase"/>
</dbReference>
<organism evidence="1 2">
    <name type="scientific">Elysia chlorotica</name>
    <name type="common">Eastern emerald elysia</name>
    <name type="synonym">Sea slug</name>
    <dbReference type="NCBI Taxonomy" id="188477"/>
    <lineage>
        <taxon>Eukaryota</taxon>
        <taxon>Metazoa</taxon>
        <taxon>Spiralia</taxon>
        <taxon>Lophotrochozoa</taxon>
        <taxon>Mollusca</taxon>
        <taxon>Gastropoda</taxon>
        <taxon>Heterobranchia</taxon>
        <taxon>Euthyneura</taxon>
        <taxon>Panpulmonata</taxon>
        <taxon>Sacoglossa</taxon>
        <taxon>Placobranchoidea</taxon>
        <taxon>Plakobranchidae</taxon>
        <taxon>Elysia</taxon>
    </lineage>
</organism>
<dbReference type="STRING" id="188477.A0A3S0ZFC2"/>
<sequence length="247" mass="27456">LLTIPASFIVIFERIHSRIFLRRITVCNSSYSVCDFQKFPFADLTLHCIQCVPTTQPILLYLIHSLESAPSLPPEPLPHRMLLKEYSKLSAQVVPFTTSLVDGRHVLVDAMTDSQVHEAYLMVMEAAQDGQGFGADEYVDEKEFREEIQDGYQFAVMDKSTGEMVAAFILAISKYSRGCLTADPFIMVKKGQRGCRLGTLCMELVVRFAKELGVGCLPMGGVLKDGGIVGTVIYYKDLRTASVTERG</sequence>
<dbReference type="EMBL" id="RQTK01000570">
    <property type="protein sequence ID" value="RUS77583.1"/>
    <property type="molecule type" value="Genomic_DNA"/>
</dbReference>
<evidence type="ECO:0000313" key="2">
    <source>
        <dbReference type="Proteomes" id="UP000271974"/>
    </source>
</evidence>
<evidence type="ECO:0008006" key="3">
    <source>
        <dbReference type="Google" id="ProtNLM"/>
    </source>
</evidence>
<dbReference type="AlphaFoldDB" id="A0A3S0ZFC2"/>
<comment type="caution">
    <text evidence="1">The sequence shown here is derived from an EMBL/GenBank/DDBJ whole genome shotgun (WGS) entry which is preliminary data.</text>
</comment>
<proteinExistence type="predicted"/>
<dbReference type="Gene3D" id="3.40.630.30">
    <property type="match status" value="1"/>
</dbReference>
<evidence type="ECO:0000313" key="1">
    <source>
        <dbReference type="EMBL" id="RUS77583.1"/>
    </source>
</evidence>
<accession>A0A3S0ZFC2</accession>
<reference evidence="1 2" key="1">
    <citation type="submission" date="2019-01" db="EMBL/GenBank/DDBJ databases">
        <title>A draft genome assembly of the solar-powered sea slug Elysia chlorotica.</title>
        <authorList>
            <person name="Cai H."/>
            <person name="Li Q."/>
            <person name="Fang X."/>
            <person name="Li J."/>
            <person name="Curtis N.E."/>
            <person name="Altenburger A."/>
            <person name="Shibata T."/>
            <person name="Feng M."/>
            <person name="Maeda T."/>
            <person name="Schwartz J.A."/>
            <person name="Shigenobu S."/>
            <person name="Lundholm N."/>
            <person name="Nishiyama T."/>
            <person name="Yang H."/>
            <person name="Hasebe M."/>
            <person name="Li S."/>
            <person name="Pierce S.K."/>
            <person name="Wang J."/>
        </authorList>
    </citation>
    <scope>NUCLEOTIDE SEQUENCE [LARGE SCALE GENOMIC DNA]</scope>
    <source>
        <strain evidence="1">EC2010</strain>
        <tissue evidence="1">Whole organism of an adult</tissue>
    </source>
</reference>
<name>A0A3S0ZFC2_ELYCH</name>
<gene>
    <name evidence="1" type="ORF">EGW08_014659</name>
</gene>
<keyword evidence="2" id="KW-1185">Reference proteome</keyword>
<dbReference type="SUPFAM" id="SSF55729">
    <property type="entry name" value="Acyl-CoA N-acyltransferases (Nat)"/>
    <property type="match status" value="1"/>
</dbReference>
<protein>
    <recommendedName>
        <fullName evidence="3">N-acetyltransferase domain-containing protein</fullName>
    </recommendedName>
</protein>